<dbReference type="InterPro" id="IPR003870">
    <property type="entry name" value="DUF222"/>
</dbReference>
<feature type="compositionally biased region" description="Low complexity" evidence="2">
    <location>
        <begin position="283"/>
        <end position="330"/>
    </location>
</feature>
<evidence type="ECO:0000259" key="3">
    <source>
        <dbReference type="Pfam" id="PF02720"/>
    </source>
</evidence>
<evidence type="ECO:0000256" key="2">
    <source>
        <dbReference type="SAM" id="MobiDB-lite"/>
    </source>
</evidence>
<dbReference type="Proteomes" id="UP000280726">
    <property type="component" value="Unassembled WGS sequence"/>
</dbReference>
<reference evidence="4 5" key="1">
    <citation type="submission" date="2018-11" db="EMBL/GenBank/DDBJ databases">
        <title>Sequencing the genomes of 1000 actinobacteria strains.</title>
        <authorList>
            <person name="Klenk H.-P."/>
        </authorList>
    </citation>
    <scope>NUCLEOTIDE SEQUENCE [LARGE SCALE GENOMIC DNA]</scope>
    <source>
        <strain evidence="4 5">DSM 14418</strain>
    </source>
</reference>
<comment type="caution">
    <text evidence="4">The sequence shown here is derived from an EMBL/GenBank/DDBJ whole genome shotgun (WGS) entry which is preliminary data.</text>
</comment>
<dbReference type="Pfam" id="PF02720">
    <property type="entry name" value="DUF222"/>
    <property type="match status" value="2"/>
</dbReference>
<feature type="domain" description="DUF222" evidence="3">
    <location>
        <begin position="42"/>
        <end position="280"/>
    </location>
</feature>
<protein>
    <submittedName>
        <fullName evidence="4">Uncharacterized protein DUF222</fullName>
    </submittedName>
</protein>
<evidence type="ECO:0000256" key="1">
    <source>
        <dbReference type="SAM" id="Coils"/>
    </source>
</evidence>
<name>A0A3N5AB18_9MICO</name>
<sequence length="526" mass="55528">MAVTAQLPAPDPAALLTGVQDALTAVLATDLLDHPAQVALDVLDQAETLRRQLEALTARALTAVEADGRWALDGARSMAAWYRNRSGRHHSAAARKVRQARALRDHLPATATALATGTISVDHAAALVRHTTDTPARQALLRHHDLGEDFLLGHATTMDAHGFTLALRHWALRADPDAADRAYRADADREEFYLAETTDGYVPGGWLSKTTGTALLTALDARVGTPAATDTRTPNQRRAGALGSLAHLTLDAGILKPFARTRPHLCVTVPFTTLALLARTTPTPHHPTCPATNPRPTSPGAAFGPTGPGAAFGPTGPGAAFGPTGPGAAFDLTGPGAAFDPTGPAAVATDAVTTDAAGPVTTDAAAAGCTCGHPEAVISADYDLAAMAAADPATLADGTPLPPALLARLACSSGIHRVVFGPDSQPLDVGREERLYTAAQTRAIIARDRHCQYPDCSAPPGEGEIHHSLWWYAQHGPTDLRTGILLCWHHHDHVHNRHITIERHTDRWTFHRRDGTLLGTTTFRTN</sequence>
<evidence type="ECO:0000313" key="4">
    <source>
        <dbReference type="EMBL" id="RPF28831.1"/>
    </source>
</evidence>
<keyword evidence="5" id="KW-1185">Reference proteome</keyword>
<evidence type="ECO:0000313" key="5">
    <source>
        <dbReference type="Proteomes" id="UP000280726"/>
    </source>
</evidence>
<dbReference type="OrthoDB" id="5176970at2"/>
<dbReference type="RefSeq" id="WP_123919327.1">
    <property type="nucleotide sequence ID" value="NZ_RKRA01000001.1"/>
</dbReference>
<proteinExistence type="predicted"/>
<accession>A0A3N5AB18</accession>
<gene>
    <name evidence="4" type="ORF">EDD32_3377</name>
</gene>
<feature type="domain" description="DUF222" evidence="3">
    <location>
        <begin position="350"/>
        <end position="448"/>
    </location>
</feature>
<keyword evidence="1" id="KW-0175">Coiled coil</keyword>
<feature type="region of interest" description="Disordered" evidence="2">
    <location>
        <begin position="283"/>
        <end position="336"/>
    </location>
</feature>
<organism evidence="4 5">
    <name type="scientific">Georgenia muralis</name>
    <dbReference type="NCBI Taxonomy" id="154117"/>
    <lineage>
        <taxon>Bacteria</taxon>
        <taxon>Bacillati</taxon>
        <taxon>Actinomycetota</taxon>
        <taxon>Actinomycetes</taxon>
        <taxon>Micrococcales</taxon>
        <taxon>Bogoriellaceae</taxon>
        <taxon>Georgenia</taxon>
    </lineage>
</organism>
<feature type="coiled-coil region" evidence="1">
    <location>
        <begin position="39"/>
        <end position="66"/>
    </location>
</feature>
<dbReference type="EMBL" id="RKRA01000001">
    <property type="protein sequence ID" value="RPF28831.1"/>
    <property type="molecule type" value="Genomic_DNA"/>
</dbReference>
<dbReference type="AlphaFoldDB" id="A0A3N5AB18"/>